<comment type="cofactor">
    <cofactor evidence="13">
        <name>Zn(2+)</name>
        <dbReference type="ChEBI" id="CHEBI:29105"/>
    </cofactor>
    <text evidence="13">Binds 1 zinc ion per subunit.</text>
</comment>
<feature type="transmembrane region" description="Helical" evidence="16">
    <location>
        <begin position="309"/>
        <end position="335"/>
    </location>
</feature>
<dbReference type="PANTHER" id="PTHR13723:SF189">
    <property type="entry name" value="A DISINTEGRIN AND METALLOPROTEINASE WITH THROMBOSPONDIN MOTIFS 12"/>
    <property type="match status" value="1"/>
</dbReference>
<keyword evidence="13" id="KW-0106">Calcium</keyword>
<feature type="non-terminal residue" evidence="18">
    <location>
        <position position="1"/>
    </location>
</feature>
<dbReference type="GO" id="GO:0016020">
    <property type="term" value="C:membrane"/>
    <property type="evidence" value="ECO:0007669"/>
    <property type="project" value="UniProtKB-SubCell"/>
</dbReference>
<keyword evidence="19" id="KW-1185">Reference proteome</keyword>
<sequence>MDWGHTVLGKLFGSEYHVIYFFSAVTFGIFLTMHLCSIPEIPLGKESSRTTDSDTTLLLKHKVHSNGYGTVMETIDSLEESNKRPRSFSAIGEANSITLIIKQPNKEVQQRMTLKSLIKAMLSMPSHYRYLCISHLIGWTAFLCNMLFFTDFMGQIVYKGNPYAEHNSSDYLVYERGVEIGCWGMCINAASSAIYSYIQKIILPYIGLKGLYFTGYCIFGLGTGFIALFPNVYCTLTLCIVFGVMSSTMYTVPYNLISEYHRDEEIKRQQTGKSPEEGRGMGVDCAALTCMVQLAQIIVGAGLGALVNLAGSVIVVVMSASAVSLIGCLFVAIFVRIQLRSSRLPPTRKMSLDLARLQDQAISNEFASSLCEDLVDLDATADPHVMWETFHDKILKVAEDTINKAEEQREAWERKHFKRKHLSRRSVSKERWVETLVVADPKMIEYHGSENVESYIFTIMNMVAGIFHDPSIGNAIHIVVVRLILLEKEENGLKIVHHADNTLSSFCKWQRNINPKNDTHPAHHDVAILITRTDLCAGMNQPCETLGLSHLSGMCQPHKSCNINEDSGLPVAFTISHELGHSFGVYHDGQGNDCDPVAKQYFIMSRQLQYDASPLKWSKCSKEYITRFLDPQFGGKYCTGERRRYRICNPKDCEEDKPSFREMQCSEFNTVPYRNELHEWIPIFNSEYPCELHCQPKAGKFSEKMLDAVIDGTPCFTANKNRNICVNGVCKAVGCDHAIDSNAVEDQCGVCLGDGSTCQTVKKLFDQKEGTGYVDVAFIPKGARHITVREIGEAGNFLAMRGEDQEVYHLNGHFIIQWNGEYKMAGTSFLYERNGDLENLTSPGPVNEPIYIQLLFQEQNPGVEYEYTIKKTNGNEIVEPEYIWKLGAWTDCSATCGTDIDKTLNRSGAIVSQIHWEKHIVVLTLSTTVDGFSALYMAL</sequence>
<dbReference type="SUPFAM" id="SSF103473">
    <property type="entry name" value="MFS general substrate transporter"/>
    <property type="match status" value="1"/>
</dbReference>
<evidence type="ECO:0000256" key="8">
    <source>
        <dbReference type="ARBA" id="ARBA00022833"/>
    </source>
</evidence>
<evidence type="ECO:0000256" key="3">
    <source>
        <dbReference type="ARBA" id="ARBA00022525"/>
    </source>
</evidence>
<dbReference type="Pfam" id="PF19236">
    <property type="entry name" value="ADAMTS_CR_3"/>
    <property type="match status" value="1"/>
</dbReference>
<evidence type="ECO:0000256" key="5">
    <source>
        <dbReference type="ARBA" id="ARBA00022670"/>
    </source>
</evidence>
<evidence type="ECO:0000256" key="2">
    <source>
        <dbReference type="ARBA" id="ARBA00004498"/>
    </source>
</evidence>
<feature type="binding site" evidence="13 15">
    <location>
        <position position="587"/>
    </location>
    <ligand>
        <name>Zn(2+)</name>
        <dbReference type="ChEBI" id="CHEBI:29105"/>
        <note>catalytic</note>
    </ligand>
</feature>
<feature type="non-terminal residue" evidence="18">
    <location>
        <position position="939"/>
    </location>
</feature>
<feature type="transmembrane region" description="Helical" evidence="16">
    <location>
        <begin position="235"/>
        <end position="257"/>
    </location>
</feature>
<keyword evidence="5" id="KW-0645">Protease</keyword>
<dbReference type="AlphaFoldDB" id="A0A8X7XDZ4"/>
<dbReference type="PANTHER" id="PTHR13723">
    <property type="entry name" value="ADAMTS A DISINTEGRIN AND METALLOPROTEASE WITH THROMBOSPONDIN MOTIFS PROTEASE"/>
    <property type="match status" value="1"/>
</dbReference>
<evidence type="ECO:0000313" key="19">
    <source>
        <dbReference type="Proteomes" id="UP000886611"/>
    </source>
</evidence>
<dbReference type="FunFam" id="1.20.1250.20:FF:000493">
    <property type="entry name" value="proton-associated sugar transporter A"/>
    <property type="match status" value="1"/>
</dbReference>
<gene>
    <name evidence="18" type="primary">Slc45a2</name>
    <name evidence="18" type="ORF">GTO96_0016234</name>
</gene>
<feature type="disulfide bond" evidence="14">
    <location>
        <begin position="594"/>
        <end position="620"/>
    </location>
</feature>
<evidence type="ECO:0000256" key="16">
    <source>
        <dbReference type="SAM" id="Phobius"/>
    </source>
</evidence>
<keyword evidence="6 13" id="KW-0479">Metal-binding</keyword>
<feature type="transmembrane region" description="Helical" evidence="16">
    <location>
        <begin position="18"/>
        <end position="38"/>
    </location>
</feature>
<evidence type="ECO:0000256" key="13">
    <source>
        <dbReference type="PIRSR" id="PIRSR613273-2"/>
    </source>
</evidence>
<dbReference type="Gene3D" id="1.20.1250.20">
    <property type="entry name" value="MFS general substrate transporter like domains"/>
    <property type="match status" value="1"/>
</dbReference>
<keyword evidence="8 13" id="KW-0862">Zinc</keyword>
<dbReference type="EMBL" id="JAATIS010001721">
    <property type="protein sequence ID" value="KAG2465670.1"/>
    <property type="molecule type" value="Genomic_DNA"/>
</dbReference>
<evidence type="ECO:0000256" key="14">
    <source>
        <dbReference type="PIRSR" id="PIRSR613273-3"/>
    </source>
</evidence>
<evidence type="ECO:0000256" key="7">
    <source>
        <dbReference type="ARBA" id="ARBA00022801"/>
    </source>
</evidence>
<dbReference type="InterPro" id="IPR036259">
    <property type="entry name" value="MFS_trans_sf"/>
</dbReference>
<feature type="binding site" evidence="13 15">
    <location>
        <position position="581"/>
    </location>
    <ligand>
        <name>Zn(2+)</name>
        <dbReference type="ChEBI" id="CHEBI:29105"/>
        <note>catalytic</note>
    </ligand>
</feature>
<keyword evidence="3" id="KW-0964">Secreted</keyword>
<feature type="transmembrane region" description="Helical" evidence="16">
    <location>
        <begin position="278"/>
        <end position="303"/>
    </location>
</feature>
<reference evidence="18 19" key="1">
    <citation type="journal article" date="2021" name="Cell">
        <title>Tracing the genetic footprints of vertebrate landing in non-teleost ray-finned fishes.</title>
        <authorList>
            <person name="Bi X."/>
            <person name="Wang K."/>
            <person name="Yang L."/>
            <person name="Pan H."/>
            <person name="Jiang H."/>
            <person name="Wei Q."/>
            <person name="Fang M."/>
            <person name="Yu H."/>
            <person name="Zhu C."/>
            <person name="Cai Y."/>
            <person name="He Y."/>
            <person name="Gan X."/>
            <person name="Zeng H."/>
            <person name="Yu D."/>
            <person name="Zhu Y."/>
            <person name="Jiang H."/>
            <person name="Qiu Q."/>
            <person name="Yang H."/>
            <person name="Zhang Y.E."/>
            <person name="Wang W."/>
            <person name="Zhu M."/>
            <person name="He S."/>
            <person name="Zhang G."/>
        </authorList>
    </citation>
    <scope>NUCLEOTIDE SEQUENCE [LARGE SCALE GENOMIC DNA]</scope>
    <source>
        <strain evidence="18">Bchr_013</strain>
    </source>
</reference>
<feature type="binding site" evidence="13">
    <location>
        <position position="434"/>
    </location>
    <ligand>
        <name>Ca(2+)</name>
        <dbReference type="ChEBI" id="CHEBI:29108"/>
        <label>2</label>
    </ligand>
</feature>
<evidence type="ECO:0000259" key="17">
    <source>
        <dbReference type="PROSITE" id="PS50215"/>
    </source>
</evidence>
<keyword evidence="4" id="KW-0272">Extracellular matrix</keyword>
<feature type="binding site" evidence="13 15">
    <location>
        <position position="577"/>
    </location>
    <ligand>
        <name>Zn(2+)</name>
        <dbReference type="ChEBI" id="CHEBI:29105"/>
        <note>catalytic</note>
    </ligand>
</feature>
<dbReference type="PROSITE" id="PS50215">
    <property type="entry name" value="ADAM_MEPRO"/>
    <property type="match status" value="1"/>
</dbReference>
<name>A0A8X7XDZ4_POLSE</name>
<dbReference type="CDD" id="cd04273">
    <property type="entry name" value="ZnMc_ADAMTS_like"/>
    <property type="match status" value="1"/>
</dbReference>
<feature type="active site" evidence="12 15">
    <location>
        <position position="578"/>
    </location>
</feature>
<evidence type="ECO:0000256" key="6">
    <source>
        <dbReference type="ARBA" id="ARBA00022723"/>
    </source>
</evidence>
<feature type="disulfide bond" evidence="14">
    <location>
        <begin position="536"/>
        <end position="543"/>
    </location>
</feature>
<feature type="binding site" evidence="13">
    <location>
        <position position="518"/>
    </location>
    <ligand>
        <name>Ca(2+)</name>
        <dbReference type="ChEBI" id="CHEBI:29108"/>
        <label>1</label>
    </ligand>
</feature>
<dbReference type="InterPro" id="IPR045371">
    <property type="entry name" value="ADAMTS_CR_3"/>
</dbReference>
<dbReference type="InterPro" id="IPR024079">
    <property type="entry name" value="MetalloPept_cat_dom_sf"/>
</dbReference>
<dbReference type="GO" id="GO:0031012">
    <property type="term" value="C:extracellular matrix"/>
    <property type="evidence" value="ECO:0007669"/>
    <property type="project" value="TreeGrafter"/>
</dbReference>
<dbReference type="Gene3D" id="3.40.390.10">
    <property type="entry name" value="Collagenase (Catalytic Domain)"/>
    <property type="match status" value="1"/>
</dbReference>
<comment type="caution">
    <text evidence="18">The sequence shown here is derived from an EMBL/GenBank/DDBJ whole genome shotgun (WGS) entry which is preliminary data.</text>
</comment>
<evidence type="ECO:0000256" key="10">
    <source>
        <dbReference type="ARBA" id="ARBA00023157"/>
    </source>
</evidence>
<dbReference type="Gene3D" id="2.60.120.830">
    <property type="match status" value="1"/>
</dbReference>
<dbReference type="GO" id="GO:0030198">
    <property type="term" value="P:extracellular matrix organization"/>
    <property type="evidence" value="ECO:0007669"/>
    <property type="project" value="InterPro"/>
</dbReference>
<evidence type="ECO:0000256" key="11">
    <source>
        <dbReference type="ARBA" id="ARBA00023180"/>
    </source>
</evidence>
<feature type="binding site" evidence="13">
    <location>
        <position position="518"/>
    </location>
    <ligand>
        <name>Ca(2+)</name>
        <dbReference type="ChEBI" id="CHEBI:29108"/>
        <label>2</label>
    </ligand>
</feature>
<protein>
    <submittedName>
        <fullName evidence="18">S45A2 protein</fullName>
    </submittedName>
</protein>
<dbReference type="FunFam" id="3.40.390.10:FF:000001">
    <property type="entry name" value="A disintegrin and metalloproteinase with thrombospondin motifs 1"/>
    <property type="match status" value="1"/>
</dbReference>
<comment type="subcellular location">
    <subcellularLocation>
        <location evidence="1">Membrane</location>
        <topology evidence="1">Multi-pass membrane protein</topology>
    </subcellularLocation>
    <subcellularLocation>
        <location evidence="2">Secreted</location>
        <location evidence="2">Extracellular space</location>
        <location evidence="2">Extracellular matrix</location>
    </subcellularLocation>
</comment>
<dbReference type="InterPro" id="IPR001590">
    <property type="entry name" value="Peptidase_M12B"/>
</dbReference>
<evidence type="ECO:0000256" key="4">
    <source>
        <dbReference type="ARBA" id="ARBA00022530"/>
    </source>
</evidence>
<evidence type="ECO:0000256" key="12">
    <source>
        <dbReference type="PIRSR" id="PIRSR613273-1"/>
    </source>
</evidence>
<dbReference type="GO" id="GO:0046872">
    <property type="term" value="F:metal ion binding"/>
    <property type="evidence" value="ECO:0007669"/>
    <property type="project" value="UniProtKB-KW"/>
</dbReference>
<dbReference type="GO" id="GO:0006508">
    <property type="term" value="P:proteolysis"/>
    <property type="evidence" value="ECO:0007669"/>
    <property type="project" value="UniProtKB-KW"/>
</dbReference>
<keyword evidence="16" id="KW-1133">Transmembrane helix</keyword>
<evidence type="ECO:0000256" key="9">
    <source>
        <dbReference type="ARBA" id="ARBA00023049"/>
    </source>
</evidence>
<dbReference type="PRINTS" id="PR01857">
    <property type="entry name" value="ADAMTSFAMILY"/>
</dbReference>
<organism evidence="18 19">
    <name type="scientific">Polypterus senegalus</name>
    <name type="common">Senegal bichir</name>
    <dbReference type="NCBI Taxonomy" id="55291"/>
    <lineage>
        <taxon>Eukaryota</taxon>
        <taxon>Metazoa</taxon>
        <taxon>Chordata</taxon>
        <taxon>Craniata</taxon>
        <taxon>Vertebrata</taxon>
        <taxon>Euteleostomi</taxon>
        <taxon>Actinopterygii</taxon>
        <taxon>Polypteriformes</taxon>
        <taxon>Polypteridae</taxon>
        <taxon>Polypterus</taxon>
    </lineage>
</organism>
<feature type="transmembrane region" description="Helical" evidence="16">
    <location>
        <begin position="210"/>
        <end position="229"/>
    </location>
</feature>
<dbReference type="Pfam" id="PF05986">
    <property type="entry name" value="ADAMTS_spacer1"/>
    <property type="match status" value="1"/>
</dbReference>
<keyword evidence="16" id="KW-0472">Membrane</keyword>
<comment type="caution">
    <text evidence="15">Lacks conserved residue(s) required for the propagation of feature annotation.</text>
</comment>
<feature type="binding site" evidence="13">
    <location>
        <position position="638"/>
    </location>
    <ligand>
        <name>Ca(2+)</name>
        <dbReference type="ChEBI" id="CHEBI:29108"/>
        <label>1</label>
    </ligand>
</feature>
<evidence type="ECO:0000256" key="1">
    <source>
        <dbReference type="ARBA" id="ARBA00004141"/>
    </source>
</evidence>
<dbReference type="InterPro" id="IPR050439">
    <property type="entry name" value="ADAMTS_ADAMTS-like"/>
</dbReference>
<feature type="disulfide bond" evidence="14">
    <location>
        <begin position="507"/>
        <end position="561"/>
    </location>
</feature>
<dbReference type="Proteomes" id="UP000886611">
    <property type="component" value="Unassembled WGS sequence"/>
</dbReference>
<feature type="binding site" evidence="13">
    <location>
        <position position="525"/>
    </location>
    <ligand>
        <name>Ca(2+)</name>
        <dbReference type="ChEBI" id="CHEBI:29108"/>
        <label>1</label>
    </ligand>
</feature>
<evidence type="ECO:0000313" key="18">
    <source>
        <dbReference type="EMBL" id="KAG2465670.1"/>
    </source>
</evidence>
<keyword evidence="9" id="KW-0482">Metalloprotease</keyword>
<feature type="domain" description="Peptidase M12B" evidence="17">
    <location>
        <begin position="431"/>
        <end position="629"/>
    </location>
</feature>
<proteinExistence type="predicted"/>
<keyword evidence="10 14" id="KW-1015">Disulfide bond</keyword>
<dbReference type="Pfam" id="PF01421">
    <property type="entry name" value="Reprolysin"/>
    <property type="match status" value="1"/>
</dbReference>
<dbReference type="FunFam" id="2.60.120.830:FF:000001">
    <property type="entry name" value="A disintegrin and metalloproteinase with thrombospondin motifs 1"/>
    <property type="match status" value="1"/>
</dbReference>
<dbReference type="SUPFAM" id="SSF55486">
    <property type="entry name" value="Metalloproteases ('zincins'), catalytic domain"/>
    <property type="match status" value="1"/>
</dbReference>
<keyword evidence="11" id="KW-0325">Glycoprotein</keyword>
<keyword evidence="16" id="KW-0812">Transmembrane</keyword>
<dbReference type="InterPro" id="IPR013273">
    <property type="entry name" value="ADAMTS/ADAMTS-like"/>
</dbReference>
<feature type="transmembrane region" description="Helical" evidence="16">
    <location>
        <begin position="130"/>
        <end position="158"/>
    </location>
</feature>
<keyword evidence="7" id="KW-0378">Hydrolase</keyword>
<accession>A0A8X7XDZ4</accession>
<dbReference type="InterPro" id="IPR010294">
    <property type="entry name" value="ADAMTS_spacer1"/>
</dbReference>
<feature type="binding site" evidence="13">
    <location>
        <position position="434"/>
    </location>
    <ligand>
        <name>Ca(2+)</name>
        <dbReference type="ChEBI" id="CHEBI:29108"/>
        <label>1</label>
    </ligand>
</feature>
<evidence type="ECO:0000256" key="15">
    <source>
        <dbReference type="PROSITE-ProRule" id="PRU00276"/>
    </source>
</evidence>
<dbReference type="GO" id="GO:0004222">
    <property type="term" value="F:metalloendopeptidase activity"/>
    <property type="evidence" value="ECO:0007669"/>
    <property type="project" value="InterPro"/>
</dbReference>